<feature type="compositionally biased region" description="Acidic residues" evidence="1">
    <location>
        <begin position="54"/>
        <end position="72"/>
    </location>
</feature>
<evidence type="ECO:0000256" key="1">
    <source>
        <dbReference type="SAM" id="MobiDB-lite"/>
    </source>
</evidence>
<reference evidence="3" key="3">
    <citation type="journal article" date="2012" name="PLoS ONE">
        <title>Mind the gap: upgrading genomes with Pacific Biosciences RS long-read sequencing technology.</title>
        <authorList>
            <person name="English A.C."/>
            <person name="Richards S."/>
            <person name="Han Y."/>
            <person name="Wang M."/>
            <person name="Vee V."/>
            <person name="Qu J."/>
            <person name="Qin X."/>
            <person name="Muzny D.M."/>
            <person name="Reid J.G."/>
            <person name="Worley K.C."/>
            <person name="Gibbs R.A."/>
        </authorList>
    </citation>
    <scope>NUCLEOTIDE SEQUENCE</scope>
    <source>
        <strain evidence="3">MV2-25</strain>
    </source>
</reference>
<gene>
    <name evidence="3" type="primary">Dpse\GA25503</name>
    <name evidence="3" type="ORF">Dpse_GA25503</name>
</gene>
<feature type="signal peptide" evidence="2">
    <location>
        <begin position="1"/>
        <end position="23"/>
    </location>
</feature>
<name>A0A0R3NWR7_DROPS</name>
<evidence type="ECO:0000256" key="2">
    <source>
        <dbReference type="SAM" id="SignalP"/>
    </source>
</evidence>
<reference evidence="3" key="4">
    <citation type="submission" date="2015-11" db="EMBL/GenBank/DDBJ databases">
        <authorList>
            <consortium name="FlyBase"/>
        </authorList>
    </citation>
    <scope>NUCLEOTIDE SEQUENCE</scope>
    <source>
        <strain evidence="3">MV2-25</strain>
    </source>
</reference>
<reference evidence="3" key="1">
    <citation type="journal article" date="2005" name="Genome Res.">
        <title>Comparative genome sequencing of Drosophila pseudoobscura: chromosomal, gene, and cis-element evolution.</title>
        <authorList>
            <person name="Richards S."/>
            <person name="Liu Y."/>
            <person name="Bettencourt B.R."/>
            <person name="Hradecky P."/>
            <person name="Letovsky S."/>
            <person name="Nielsen R."/>
            <person name="Thornton K."/>
            <person name="Hubisz M.J."/>
            <person name="Chen R."/>
            <person name="Meisel R.P."/>
            <person name="Couronne O."/>
            <person name="Hua S."/>
            <person name="Smith M.A."/>
            <person name="Zhang P."/>
            <person name="Liu J."/>
            <person name="Bussemaker H.J."/>
            <person name="van Batenburg M.F."/>
            <person name="Howells S.L."/>
            <person name="Scherer S.E."/>
            <person name="Sodergren E."/>
            <person name="Matthews B.B."/>
            <person name="Crosby M.A."/>
            <person name="Schroeder A.J."/>
            <person name="Ortiz-Barrientos D."/>
            <person name="Rives C.M."/>
            <person name="Metzker M.L."/>
            <person name="Muzny D.M."/>
            <person name="Scott G."/>
            <person name="Steffen D."/>
            <person name="Wheeler D.A."/>
            <person name="Worley K.C."/>
            <person name="Havlak P."/>
            <person name="Durbin K.J."/>
            <person name="Egan A."/>
            <person name="Gill R."/>
            <person name="Hume J."/>
            <person name="Morgan M.B."/>
            <person name="Miner G."/>
            <person name="Hamilton C."/>
            <person name="Huang Y."/>
            <person name="Waldron L."/>
            <person name="Verduzco D."/>
            <person name="Clerc-Blankenburg K.P."/>
            <person name="Dubchak I."/>
            <person name="Noor M.A."/>
            <person name="Anderson W."/>
            <person name="White K.P."/>
            <person name="Clark A.G."/>
            <person name="Schaeffer S.W."/>
            <person name="Gelbart W."/>
            <person name="Weinstock G.M."/>
            <person name="Gibbs R.A."/>
        </authorList>
    </citation>
    <scope>NUCLEOTIDE SEQUENCE [LARGE SCALE GENOMIC DNA]</scope>
    <source>
        <strain evidence="3">MV2-25</strain>
    </source>
</reference>
<protein>
    <submittedName>
        <fullName evidence="3">Uncharacterized protein</fullName>
    </submittedName>
</protein>
<feature type="region of interest" description="Disordered" evidence="1">
    <location>
        <begin position="24"/>
        <end position="96"/>
    </location>
</feature>
<proteinExistence type="predicted"/>
<sequence length="96" mass="10662">MLFWCLWRRRLVFLALGVTGGLAAMPPLQTTPPTHPPPPQPAANTETAGAISDTEPDMDMDDDSQWTDEEPYDDLRRFLNGQSSGDFESDGLYGVY</sequence>
<organism evidence="3">
    <name type="scientific">Drosophila pseudoobscura pseudoobscura</name>
    <name type="common">Fruit fly</name>
    <dbReference type="NCBI Taxonomy" id="46245"/>
    <lineage>
        <taxon>Eukaryota</taxon>
        <taxon>Metazoa</taxon>
        <taxon>Ecdysozoa</taxon>
        <taxon>Arthropoda</taxon>
        <taxon>Hexapoda</taxon>
        <taxon>Insecta</taxon>
        <taxon>Pterygota</taxon>
        <taxon>Neoptera</taxon>
        <taxon>Endopterygota</taxon>
        <taxon>Diptera</taxon>
        <taxon>Brachycera</taxon>
        <taxon>Muscomorpha</taxon>
        <taxon>Ephydroidea</taxon>
        <taxon>Drosophilidae</taxon>
        <taxon>Drosophila</taxon>
        <taxon>Sophophora</taxon>
    </lineage>
</organism>
<keyword evidence="2" id="KW-0732">Signal</keyword>
<evidence type="ECO:0000313" key="3">
    <source>
        <dbReference type="EMBL" id="KRT05538.1"/>
    </source>
</evidence>
<feature type="chain" id="PRO_5006445893" evidence="2">
    <location>
        <begin position="24"/>
        <end position="96"/>
    </location>
</feature>
<feature type="compositionally biased region" description="Pro residues" evidence="1">
    <location>
        <begin position="29"/>
        <end position="41"/>
    </location>
</feature>
<accession>A0A0R3NWR7</accession>
<reference evidence="3" key="2">
    <citation type="journal article" date="2007" name="Nature">
        <title>Evolution of genes and genomes on the Drosophila phylogeny.</title>
        <authorList>
            <consortium name="Drosophila 12 Genomes Consortium"/>
            <person name="Clark A.G."/>
            <person name="Eisen M.B."/>
            <person name="Smith D.R."/>
            <person name="Bergman C.M."/>
            <person name="Oliver B."/>
            <person name="Markow T.A."/>
            <person name="Kaufman T.C."/>
            <person name="Kellis M."/>
            <person name="Gelbart W."/>
            <person name="Iyer V.N."/>
            <person name="Pollard D.A."/>
            <person name="Sackton T.B."/>
            <person name="Larracuente A.M."/>
            <person name="Singh N.D."/>
            <person name="Abad J.P."/>
            <person name="Abt D.N."/>
            <person name="Adryan B."/>
            <person name="Aguade M."/>
            <person name="Akashi H."/>
            <person name="Anderson W.W."/>
            <person name="Aquadro C.F."/>
            <person name="Ardell D.H."/>
            <person name="Arguello R."/>
            <person name="Artieri C.G."/>
            <person name="Barbash D.A."/>
            <person name="Barker D."/>
            <person name="Barsanti P."/>
            <person name="Batterham P."/>
            <person name="Batzoglou S."/>
            <person name="Begun D."/>
            <person name="Bhutkar A."/>
            <person name="Blanco E."/>
            <person name="Bosak S.A."/>
            <person name="Bradley R.K."/>
            <person name="Brand A.D."/>
            <person name="Brent M.R."/>
            <person name="Brooks A.N."/>
            <person name="Brown R.H."/>
            <person name="Butlin R.K."/>
            <person name="Caggese C."/>
            <person name="Calvi B.R."/>
            <person name="Bernardo de Carvalho A."/>
            <person name="Caspi A."/>
            <person name="Castrezana S."/>
            <person name="Celniker S.E."/>
            <person name="Chang J.L."/>
            <person name="Chapple C."/>
            <person name="Chatterji S."/>
            <person name="Chinwalla A."/>
            <person name="Civetta A."/>
            <person name="Clifton S.W."/>
            <person name="Comeron J.M."/>
            <person name="Costello J.C."/>
            <person name="Coyne J.A."/>
            <person name="Daub J."/>
            <person name="David R.G."/>
            <person name="Delcher A.L."/>
            <person name="Delehaunty K."/>
            <person name="Do C.B."/>
            <person name="Ebling H."/>
            <person name="Edwards K."/>
            <person name="Eickbush T."/>
            <person name="Evans J.D."/>
            <person name="Filipski A."/>
            <person name="Findeiss S."/>
            <person name="Freyhult E."/>
            <person name="Fulton L."/>
            <person name="Fulton R."/>
            <person name="Garcia A.C."/>
            <person name="Gardiner A."/>
            <person name="Garfield D.A."/>
            <person name="Garvin B.E."/>
            <person name="Gibson G."/>
            <person name="Gilbert D."/>
            <person name="Gnerre S."/>
            <person name="Godfrey J."/>
            <person name="Good R."/>
            <person name="Gotea V."/>
            <person name="Gravely B."/>
            <person name="Greenberg A.J."/>
            <person name="Griffiths-Jones S."/>
            <person name="Gross S."/>
            <person name="Guigo R."/>
            <person name="Gustafson E.A."/>
            <person name="Haerty W."/>
            <person name="Hahn M.W."/>
            <person name="Halligan D.L."/>
            <person name="Halpern A.L."/>
            <person name="Halter G.M."/>
            <person name="Han M.V."/>
            <person name="Heger A."/>
            <person name="Hillier L."/>
            <person name="Hinrichs A.S."/>
            <person name="Holmes I."/>
            <person name="Hoskins R.A."/>
            <person name="Hubisz M.J."/>
            <person name="Hultmark D."/>
            <person name="Huntley M.A."/>
            <person name="Jaffe D.B."/>
            <person name="Jagadeeshan S."/>
            <person name="Jeck W.R."/>
            <person name="Johnson J."/>
            <person name="Jones C.D."/>
            <person name="Jordan W.C."/>
            <person name="Karpen G.H."/>
            <person name="Kataoka E."/>
            <person name="Keightley P.D."/>
            <person name="Kheradpour P."/>
            <person name="Kirkness E.F."/>
            <person name="Koerich L.B."/>
            <person name="Kristiansen K."/>
            <person name="Kudrna D."/>
            <person name="Kulathinal R.J."/>
            <person name="Kumar S."/>
            <person name="Kwok R."/>
            <person name="Lander E."/>
            <person name="Langley C.H."/>
            <person name="Lapoint R."/>
            <person name="Lazzaro B.P."/>
            <person name="Lee S.J."/>
            <person name="Levesque L."/>
            <person name="Li R."/>
            <person name="Lin C.F."/>
            <person name="Lin M.F."/>
            <person name="Lindblad-Toh K."/>
            <person name="Llopart A."/>
            <person name="Long M."/>
            <person name="Low L."/>
            <person name="Lozovsky E."/>
            <person name="Lu J."/>
            <person name="Luo M."/>
            <person name="Machado C.A."/>
            <person name="Makalowski W."/>
            <person name="Marzo M."/>
            <person name="Matsuda M."/>
            <person name="Matzkin L."/>
            <person name="McAllister B."/>
            <person name="McBride C.S."/>
            <person name="McKernan B."/>
            <person name="McKernan K."/>
            <person name="Mendez-Lago M."/>
            <person name="Minx P."/>
            <person name="Mollenhauer M.U."/>
            <person name="Montooth K."/>
            <person name="Mount S.M."/>
            <person name="Mu X."/>
            <person name="Myers E."/>
            <person name="Negre B."/>
            <person name="Newfeld S."/>
            <person name="Nielsen R."/>
            <person name="Noor M.A."/>
            <person name="O'Grady P."/>
            <person name="Pachter L."/>
            <person name="Papaceit M."/>
            <person name="Parisi M.J."/>
            <person name="Parisi M."/>
            <person name="Parts L."/>
            <person name="Pedersen J.S."/>
            <person name="Pesole G."/>
            <person name="Phillippy A.M."/>
            <person name="Ponting C.P."/>
            <person name="Pop M."/>
            <person name="Porcelli D."/>
            <person name="Powell J.R."/>
            <person name="Prohaska S."/>
            <person name="Pruitt K."/>
            <person name="Puig M."/>
            <person name="Quesneville H."/>
            <person name="Ram K.R."/>
            <person name="Rand D."/>
            <person name="Rasmussen M.D."/>
            <person name="Reed L.K."/>
            <person name="Reenan R."/>
            <person name="Reily A."/>
            <person name="Remington K.A."/>
            <person name="Rieger T.T."/>
            <person name="Ritchie M.G."/>
            <person name="Robin C."/>
            <person name="Rogers Y.H."/>
            <person name="Rohde C."/>
            <person name="Rozas J."/>
            <person name="Rubenfield M.J."/>
            <person name="Ruiz A."/>
            <person name="Russo S."/>
            <person name="Salzberg S.L."/>
            <person name="Sanchez-Gracia A."/>
            <person name="Saranga D.J."/>
            <person name="Sato H."/>
            <person name="Schaeffer S.W."/>
            <person name="Schatz M.C."/>
            <person name="Schlenke T."/>
            <person name="Schwartz R."/>
            <person name="Segarra C."/>
            <person name="Singh R.S."/>
            <person name="Sirot L."/>
            <person name="Sirota M."/>
            <person name="Sisneros N.B."/>
            <person name="Smith C.D."/>
            <person name="Smith T.F."/>
            <person name="Spieth J."/>
            <person name="Stage D.E."/>
            <person name="Stark A."/>
            <person name="Stephan W."/>
            <person name="Strausberg R.L."/>
            <person name="Strempel S."/>
            <person name="Sturgill D."/>
            <person name="Sutton G."/>
            <person name="Sutton G.G."/>
            <person name="Tao W."/>
            <person name="Teichmann S."/>
            <person name="Tobari Y.N."/>
            <person name="Tomimura Y."/>
            <person name="Tsolas J.M."/>
            <person name="Valente V.L."/>
            <person name="Venter E."/>
            <person name="Venter J.C."/>
            <person name="Vicario S."/>
            <person name="Vieira F.G."/>
            <person name="Vilella A.J."/>
            <person name="Villasante A."/>
            <person name="Walenz B."/>
            <person name="Wang J."/>
            <person name="Wasserman M."/>
            <person name="Watts T."/>
            <person name="Wilson D."/>
            <person name="Wilson R.K."/>
            <person name="Wing R.A."/>
            <person name="Wolfner M.F."/>
            <person name="Wong A."/>
            <person name="Wong G.K."/>
            <person name="Wu C.I."/>
            <person name="Wu G."/>
            <person name="Yamamoto D."/>
            <person name="Yang H.P."/>
            <person name="Yang S.P."/>
            <person name="Yorke J.A."/>
            <person name="Yoshida K."/>
            <person name="Zdobnov E."/>
            <person name="Zhang P."/>
            <person name="Zhang Y."/>
            <person name="Zimin A.V."/>
            <person name="Baldwin J."/>
            <person name="Abdouelleil A."/>
            <person name="Abdulkadir J."/>
            <person name="Abebe A."/>
            <person name="Abera B."/>
            <person name="Abreu J."/>
            <person name="Acer S.C."/>
            <person name="Aftuck L."/>
            <person name="Alexander A."/>
            <person name="An P."/>
            <person name="Anderson E."/>
            <person name="Anderson S."/>
            <person name="Arachi H."/>
            <person name="Azer M."/>
            <person name="Bachantsang P."/>
            <person name="Barry A."/>
            <person name="Bayul T."/>
            <person name="Berlin A."/>
            <person name="Bessette D."/>
            <person name="Bloom T."/>
            <person name="Blye J."/>
            <person name="Boguslavskiy L."/>
            <person name="Bonnet C."/>
            <person name="Boukhgalter B."/>
            <person name="Bourzgui I."/>
            <person name="Brown A."/>
            <person name="Cahill P."/>
            <person name="Channer S."/>
            <person name="Cheshatsang Y."/>
            <person name="Chuda L."/>
            <person name="Citroen M."/>
            <person name="Collymore A."/>
            <person name="Cooke P."/>
            <person name="Costello M."/>
            <person name="D'Aco K."/>
            <person name="Daza R."/>
            <person name="De Haan G."/>
            <person name="DeGray S."/>
            <person name="DeMaso C."/>
            <person name="Dhargay N."/>
            <person name="Dooley K."/>
            <person name="Dooley E."/>
            <person name="Doricent M."/>
            <person name="Dorje P."/>
            <person name="Dorjee K."/>
            <person name="Dupes A."/>
            <person name="Elong R."/>
            <person name="Falk J."/>
            <person name="Farina A."/>
            <person name="Faro S."/>
            <person name="Ferguson D."/>
            <person name="Fisher S."/>
            <person name="Foley C.D."/>
            <person name="Franke A."/>
            <person name="Friedrich D."/>
            <person name="Gadbois L."/>
            <person name="Gearin G."/>
            <person name="Gearin C.R."/>
            <person name="Giannoukos G."/>
            <person name="Goode T."/>
            <person name="Graham J."/>
            <person name="Grandbois E."/>
            <person name="Grewal S."/>
            <person name="Gyaltsen K."/>
            <person name="Hafez N."/>
            <person name="Hagos B."/>
            <person name="Hall J."/>
            <person name="Henson C."/>
            <person name="Hollinger A."/>
            <person name="Honan T."/>
            <person name="Huard M.D."/>
            <person name="Hughes L."/>
            <person name="Hurhula B."/>
            <person name="Husby M.E."/>
            <person name="Kamat A."/>
            <person name="Kanga B."/>
            <person name="Kashin S."/>
            <person name="Khazanovich D."/>
            <person name="Kisner P."/>
            <person name="Lance K."/>
            <person name="Lara M."/>
            <person name="Lee W."/>
            <person name="Lennon N."/>
            <person name="Letendre F."/>
            <person name="LeVine R."/>
            <person name="Lipovsky A."/>
            <person name="Liu X."/>
            <person name="Liu J."/>
            <person name="Liu S."/>
            <person name="Lokyitsang T."/>
            <person name="Lokyitsang Y."/>
            <person name="Lubonja R."/>
            <person name="Lui A."/>
            <person name="MacDonald P."/>
            <person name="Magnisalis V."/>
            <person name="Maru K."/>
            <person name="Matthews C."/>
            <person name="McCusker W."/>
            <person name="McDonough S."/>
            <person name="Mehta T."/>
            <person name="Meldrim J."/>
            <person name="Meneus L."/>
            <person name="Mihai O."/>
            <person name="Mihalev A."/>
            <person name="Mihova T."/>
            <person name="Mittelman R."/>
            <person name="Mlenga V."/>
            <person name="Montmayeur A."/>
            <person name="Mulrain L."/>
            <person name="Navidi A."/>
            <person name="Naylor J."/>
            <person name="Negash T."/>
            <person name="Nguyen T."/>
            <person name="Nguyen N."/>
            <person name="Nicol R."/>
            <person name="Norbu C."/>
            <person name="Norbu N."/>
            <person name="Novod N."/>
            <person name="O'Neill B."/>
            <person name="Osman S."/>
            <person name="Markiewicz E."/>
            <person name="Oyono O.L."/>
            <person name="Patti C."/>
            <person name="Phunkhang P."/>
            <person name="Pierre F."/>
            <person name="Priest M."/>
            <person name="Raghuraman S."/>
            <person name="Rege F."/>
            <person name="Reyes R."/>
            <person name="Rise C."/>
            <person name="Rogov P."/>
            <person name="Ross K."/>
            <person name="Ryan E."/>
            <person name="Settipalli S."/>
            <person name="Shea T."/>
            <person name="Sherpa N."/>
            <person name="Shi L."/>
            <person name="Shih D."/>
            <person name="Sparrow T."/>
            <person name="Spaulding J."/>
            <person name="Stalker J."/>
            <person name="Stange-Thomann N."/>
            <person name="Stavropoulos S."/>
            <person name="Stone C."/>
            <person name="Strader C."/>
            <person name="Tesfaye S."/>
            <person name="Thomson T."/>
            <person name="Thoulutsang Y."/>
            <person name="Thoulutsang D."/>
            <person name="Topham K."/>
            <person name="Topping I."/>
            <person name="Tsamla T."/>
            <person name="Vassiliev H."/>
            <person name="Vo A."/>
            <person name="Wangchuk T."/>
            <person name="Wangdi T."/>
            <person name="Weiand M."/>
            <person name="Wilkinson J."/>
            <person name="Wilson A."/>
            <person name="Yadav S."/>
            <person name="Young G."/>
            <person name="Yu Q."/>
            <person name="Zembek L."/>
            <person name="Zhong D."/>
            <person name="Zimmer A."/>
            <person name="Zwirko Z."/>
            <person name="Jaffe D.B."/>
            <person name="Alvarez P."/>
            <person name="Brockman W."/>
            <person name="Butler J."/>
            <person name="Chin C."/>
            <person name="Gnerre S."/>
            <person name="Grabherr M."/>
            <person name="Kleber M."/>
            <person name="Mauceli E."/>
            <person name="MacCallum I."/>
        </authorList>
    </citation>
    <scope>NUCLEOTIDE SEQUENCE [LARGE SCALE GENOMIC DNA]</scope>
    <source>
        <strain evidence="3">MV2-25</strain>
    </source>
</reference>
<dbReference type="EMBL" id="CH475423">
    <property type="protein sequence ID" value="KRT05538.1"/>
    <property type="molecule type" value="Genomic_DNA"/>
</dbReference>
<dbReference type="Bgee" id="FBgn0246881">
    <property type="expression patterns" value="Expressed in male reproductive system"/>
</dbReference>
<dbReference type="AlphaFoldDB" id="A0A0R3NWR7"/>